<evidence type="ECO:0000256" key="1">
    <source>
        <dbReference type="SAM" id="Phobius"/>
    </source>
</evidence>
<feature type="transmembrane region" description="Helical" evidence="1">
    <location>
        <begin position="6"/>
        <end position="24"/>
    </location>
</feature>
<dbReference type="Proteomes" id="UP000483261">
    <property type="component" value="Unassembled WGS sequence"/>
</dbReference>
<protein>
    <submittedName>
        <fullName evidence="2">Uncharacterized protein</fullName>
    </submittedName>
</protein>
<proteinExistence type="predicted"/>
<name>A0A6M1QNP1_9ACTN</name>
<keyword evidence="1" id="KW-1133">Transmembrane helix</keyword>
<keyword evidence="3" id="KW-1185">Reference proteome</keyword>
<accession>A0A6M1QNP1</accession>
<comment type="caution">
    <text evidence="2">The sequence shown here is derived from an EMBL/GenBank/DDBJ whole genome shotgun (WGS) entry which is preliminary data.</text>
</comment>
<evidence type="ECO:0000313" key="3">
    <source>
        <dbReference type="Proteomes" id="UP000483261"/>
    </source>
</evidence>
<keyword evidence="1" id="KW-0812">Transmembrane</keyword>
<reference evidence="2 3" key="1">
    <citation type="submission" date="2020-02" db="EMBL/GenBank/DDBJ databases">
        <title>Whole-genome analyses of novel actinobacteria.</title>
        <authorList>
            <person name="Sahin N."/>
        </authorList>
    </citation>
    <scope>NUCLEOTIDE SEQUENCE [LARGE SCALE GENOMIC DNA]</scope>
    <source>
        <strain evidence="2 3">KC13</strain>
    </source>
</reference>
<dbReference type="EMBL" id="JAALAA010000001">
    <property type="protein sequence ID" value="NGN91255.1"/>
    <property type="molecule type" value="Genomic_DNA"/>
</dbReference>
<organism evidence="2 3">
    <name type="scientific">Nocardioides turkmenicus</name>
    <dbReference type="NCBI Taxonomy" id="2711220"/>
    <lineage>
        <taxon>Bacteria</taxon>
        <taxon>Bacillati</taxon>
        <taxon>Actinomycetota</taxon>
        <taxon>Actinomycetes</taxon>
        <taxon>Propionibacteriales</taxon>
        <taxon>Nocardioidaceae</taxon>
        <taxon>Nocardioides</taxon>
    </lineage>
</organism>
<dbReference type="RefSeq" id="WP_165108711.1">
    <property type="nucleotide sequence ID" value="NZ_JAALAA010000001.1"/>
</dbReference>
<gene>
    <name evidence="2" type="ORF">G5C66_00685</name>
</gene>
<sequence>MNSRVVVVGVVIVLLMVGGGVWKWRSGLTPRYEKATVCGVRADLVEDLLGTDRFVERYGFGKRCSAIVGGEGADDGEVEFMALADDAASWPTRLRRVESSAHWMSFNGGRGGFGRADGGFEGTWVCSRYWPGLPAVSVWSSSEVEGSAKAFGKVLRAAAEYEAGCVADPLDGPFETYAEPTACGMSTGGVASVLGTSLFRGADPEPLPLGERGSWSCAVLTDSVGGEVGSVVAAASVEQNDWDDEHRRIDAVKDPFAVAGGRAYVRADGRSARAFWACDLGPDVEGGGMVVTIGATGVARQAVSLGDVRVMVVEVARAVGCGAGGE</sequence>
<dbReference type="AlphaFoldDB" id="A0A6M1QNP1"/>
<keyword evidence="1" id="KW-0472">Membrane</keyword>
<evidence type="ECO:0000313" key="2">
    <source>
        <dbReference type="EMBL" id="NGN91255.1"/>
    </source>
</evidence>